<accession>A0A2J6Q699</accession>
<evidence type="ECO:0000313" key="4">
    <source>
        <dbReference type="Proteomes" id="UP000235672"/>
    </source>
</evidence>
<keyword evidence="4" id="KW-1185">Reference proteome</keyword>
<name>A0A2J6Q699_9HELO</name>
<gene>
    <name evidence="3" type="ORF">NA56DRAFT_645584</name>
</gene>
<proteinExistence type="predicted"/>
<dbReference type="EMBL" id="KZ613480">
    <property type="protein sequence ID" value="PMD21805.1"/>
    <property type="molecule type" value="Genomic_DNA"/>
</dbReference>
<dbReference type="OrthoDB" id="3508537at2759"/>
<organism evidence="3 4">
    <name type="scientific">Hyaloscypha hepaticicola</name>
    <dbReference type="NCBI Taxonomy" id="2082293"/>
    <lineage>
        <taxon>Eukaryota</taxon>
        <taxon>Fungi</taxon>
        <taxon>Dikarya</taxon>
        <taxon>Ascomycota</taxon>
        <taxon>Pezizomycotina</taxon>
        <taxon>Leotiomycetes</taxon>
        <taxon>Helotiales</taxon>
        <taxon>Hyaloscyphaceae</taxon>
        <taxon>Hyaloscypha</taxon>
    </lineage>
</organism>
<evidence type="ECO:0000256" key="1">
    <source>
        <dbReference type="SAM" id="MobiDB-lite"/>
    </source>
</evidence>
<sequence>MTDQSLSQTILEYIPSVLKQREIFVPLLVGFYVVVLGLALTGALRVSKVQQDKVRKERGSQFSMLDEDEDDEGKGS</sequence>
<keyword evidence="2" id="KW-0472">Membrane</keyword>
<evidence type="ECO:0000256" key="2">
    <source>
        <dbReference type="SAM" id="Phobius"/>
    </source>
</evidence>
<keyword evidence="2" id="KW-0812">Transmembrane</keyword>
<protein>
    <submittedName>
        <fullName evidence="3">Uncharacterized protein</fullName>
    </submittedName>
</protein>
<keyword evidence="2" id="KW-1133">Transmembrane helix</keyword>
<reference evidence="3 4" key="1">
    <citation type="submission" date="2016-05" db="EMBL/GenBank/DDBJ databases">
        <title>A degradative enzymes factory behind the ericoid mycorrhizal symbiosis.</title>
        <authorList>
            <consortium name="DOE Joint Genome Institute"/>
            <person name="Martino E."/>
            <person name="Morin E."/>
            <person name="Grelet G."/>
            <person name="Kuo A."/>
            <person name="Kohler A."/>
            <person name="Daghino S."/>
            <person name="Barry K."/>
            <person name="Choi C."/>
            <person name="Cichocki N."/>
            <person name="Clum A."/>
            <person name="Copeland A."/>
            <person name="Hainaut M."/>
            <person name="Haridas S."/>
            <person name="Labutti K."/>
            <person name="Lindquist E."/>
            <person name="Lipzen A."/>
            <person name="Khouja H.-R."/>
            <person name="Murat C."/>
            <person name="Ohm R."/>
            <person name="Olson A."/>
            <person name="Spatafora J."/>
            <person name="Veneault-Fourrey C."/>
            <person name="Henrissat B."/>
            <person name="Grigoriev I."/>
            <person name="Martin F."/>
            <person name="Perotto S."/>
        </authorList>
    </citation>
    <scope>NUCLEOTIDE SEQUENCE [LARGE SCALE GENOMIC DNA]</scope>
    <source>
        <strain evidence="3 4">UAMH 7357</strain>
    </source>
</reference>
<feature type="region of interest" description="Disordered" evidence="1">
    <location>
        <begin position="56"/>
        <end position="76"/>
    </location>
</feature>
<dbReference type="AlphaFoldDB" id="A0A2J6Q699"/>
<dbReference type="Proteomes" id="UP000235672">
    <property type="component" value="Unassembled WGS sequence"/>
</dbReference>
<evidence type="ECO:0000313" key="3">
    <source>
        <dbReference type="EMBL" id="PMD21805.1"/>
    </source>
</evidence>
<feature type="transmembrane region" description="Helical" evidence="2">
    <location>
        <begin position="23"/>
        <end position="46"/>
    </location>
</feature>
<feature type="compositionally biased region" description="Acidic residues" evidence="1">
    <location>
        <begin position="65"/>
        <end position="76"/>
    </location>
</feature>